<dbReference type="Proteomes" id="UP000185696">
    <property type="component" value="Unassembled WGS sequence"/>
</dbReference>
<reference evidence="2 3" key="1">
    <citation type="submission" date="2016-12" db="EMBL/GenBank/DDBJ databases">
        <title>The draft genome sequence of Actinophytocola xinjiangensis.</title>
        <authorList>
            <person name="Wang W."/>
            <person name="Yuan L."/>
        </authorList>
    </citation>
    <scope>NUCLEOTIDE SEQUENCE [LARGE SCALE GENOMIC DNA]</scope>
    <source>
        <strain evidence="2 3">CGMCC 4.4663</strain>
    </source>
</reference>
<dbReference type="InterPro" id="IPR011990">
    <property type="entry name" value="TPR-like_helical_dom_sf"/>
</dbReference>
<organism evidence="2 3">
    <name type="scientific">Actinophytocola xinjiangensis</name>
    <dbReference type="NCBI Taxonomy" id="485602"/>
    <lineage>
        <taxon>Bacteria</taxon>
        <taxon>Bacillati</taxon>
        <taxon>Actinomycetota</taxon>
        <taxon>Actinomycetes</taxon>
        <taxon>Pseudonocardiales</taxon>
        <taxon>Pseudonocardiaceae</taxon>
    </lineage>
</organism>
<sequence>MNGQRAEVLADLAARLTSHDRDGQSGVLLDQPANDRAVALCTSLISGHGDRDDAGTLRVLGEWFLRRYQALPSGAAQADLRFARLCAGLLRDLGDATLVERLRDLDGERHLAVRTSETAIALLEDFDLTGDARQVASAKTLVGALEGMMAPDDPLRGELFVIGGQLASAMFTIDGDPAHRDRAVDAARAAVQDAPEDEPRTIDKRALLAHTLLTRYDDSAERADLDEAQALAEQLVAARPHDPAPNAVAILARALSTRFERTRRSSDLDRAIVVCRDAAARLPSGHPTVSVLRLNLLVCLLRRAEHLGQEADLSEAIDIARGVRAELGPAGPVRCGTLTSLAILLLWRFSRTGAAGDLAEAAELSAEAVALSAELRALRHVALTNHVIVLSTRFLVEGRPRDLDEAIALCREVLAANPRSTVQVGVTQSKLTRLLTYQAGLDGRISRLDEALEVGRGSTARFSPGHPLRVMALSDLAGVYRQRFRLTGDRADLDAATGLWRAAVRSPAGKPDMRMQVAKDWLDAMLRAKDLPAAAEPAKAMVDLLPVVAWRGLDRTGREQRLAGLGDVATTAAALAVQLDRPEQAVELLEQGRSVLWTQAIQTRSDLSALHAAAPALAAELDDLRRALDRMSAHTEAGGTTDRTAHAYRELVERWETLLADARAVPGFADFLGAAPFRTLRTAATGGAVVIVNVAWPRCDALIVRAGGVRSVHLPWLTLASVRKRAAGLLRAITEMETGVSGTANLRQTLTAMTRWLWDTVAAPVLDALDADDPGTSRHRVWWCPTGPLTLLPLHAAGRYGRALGRPPTVPDRTVSSYTTSLSALLRAGRPAGAGGSSLVAVGMPHTAGRADLPEVSRELRHISATVPGTLALVGEAATPGAVLEQLRRHRSVHFACHATQDVGEPSRGALHLAGGDLSVRQLAALDLHDAGLAYLSACRTAGGSLDLADEAINVCAALQVAGYRNVIGTLWSVADRHAAAVAADVYGALASGGDHAGALAGATARLRARFPDRPDVWAPFVHLGGDPVDVE</sequence>
<proteinExistence type="predicted"/>
<dbReference type="RefSeq" id="WP_075137368.1">
    <property type="nucleotide sequence ID" value="NZ_MSIF01000026.1"/>
</dbReference>
<protein>
    <recommendedName>
        <fullName evidence="1">CHAT domain-containing protein</fullName>
    </recommendedName>
</protein>
<dbReference type="InterPro" id="IPR024983">
    <property type="entry name" value="CHAT_dom"/>
</dbReference>
<name>A0A7Z0WEX2_9PSEU</name>
<evidence type="ECO:0000313" key="2">
    <source>
        <dbReference type="EMBL" id="OLF05737.1"/>
    </source>
</evidence>
<accession>A0A7Z0WEX2</accession>
<keyword evidence="3" id="KW-1185">Reference proteome</keyword>
<comment type="caution">
    <text evidence="2">The sequence shown here is derived from an EMBL/GenBank/DDBJ whole genome shotgun (WGS) entry which is preliminary data.</text>
</comment>
<feature type="domain" description="CHAT" evidence="1">
    <location>
        <begin position="753"/>
        <end position="1025"/>
    </location>
</feature>
<evidence type="ECO:0000313" key="3">
    <source>
        <dbReference type="Proteomes" id="UP000185696"/>
    </source>
</evidence>
<evidence type="ECO:0000259" key="1">
    <source>
        <dbReference type="Pfam" id="PF12770"/>
    </source>
</evidence>
<dbReference type="Gene3D" id="1.25.40.10">
    <property type="entry name" value="Tetratricopeptide repeat domain"/>
    <property type="match status" value="1"/>
</dbReference>
<dbReference type="OrthoDB" id="3206999at2"/>
<gene>
    <name evidence="2" type="ORF">BLA60_35080</name>
</gene>
<dbReference type="AlphaFoldDB" id="A0A7Z0WEX2"/>
<dbReference type="EMBL" id="MSIF01000026">
    <property type="protein sequence ID" value="OLF05737.1"/>
    <property type="molecule type" value="Genomic_DNA"/>
</dbReference>
<dbReference type="Pfam" id="PF12770">
    <property type="entry name" value="CHAT"/>
    <property type="match status" value="1"/>
</dbReference>